<dbReference type="KEGG" id="scu:SCE1572_12750"/>
<organism evidence="1 2">
    <name type="scientific">Sorangium cellulosum So0157-2</name>
    <dbReference type="NCBI Taxonomy" id="1254432"/>
    <lineage>
        <taxon>Bacteria</taxon>
        <taxon>Pseudomonadati</taxon>
        <taxon>Myxococcota</taxon>
        <taxon>Polyangia</taxon>
        <taxon>Polyangiales</taxon>
        <taxon>Polyangiaceae</taxon>
        <taxon>Sorangium</taxon>
    </lineage>
</organism>
<dbReference type="Proteomes" id="UP000014803">
    <property type="component" value="Chromosome"/>
</dbReference>
<evidence type="ECO:0000313" key="1">
    <source>
        <dbReference type="EMBL" id="AGP35310.1"/>
    </source>
</evidence>
<dbReference type="HOGENOM" id="CLU_2620174_0_0_7"/>
<dbReference type="EMBL" id="CP003969">
    <property type="protein sequence ID" value="AGP35310.1"/>
    <property type="molecule type" value="Genomic_DNA"/>
</dbReference>
<reference evidence="1 2" key="1">
    <citation type="journal article" date="2013" name="Sci. Rep.">
        <title>Extraordinary expansion of a Sorangium cellulosum genome from an alkaline milieu.</title>
        <authorList>
            <person name="Han K."/>
            <person name="Li Z.F."/>
            <person name="Peng R."/>
            <person name="Zhu L.P."/>
            <person name="Zhou T."/>
            <person name="Wang L.G."/>
            <person name="Li S.G."/>
            <person name="Zhang X.B."/>
            <person name="Hu W."/>
            <person name="Wu Z.H."/>
            <person name="Qin N."/>
            <person name="Li Y.Z."/>
        </authorList>
    </citation>
    <scope>NUCLEOTIDE SEQUENCE [LARGE SCALE GENOMIC DNA]</scope>
    <source>
        <strain evidence="1 2">So0157-2</strain>
    </source>
</reference>
<proteinExistence type="predicted"/>
<dbReference type="STRING" id="1254432.SCE1572_12750"/>
<sequence length="78" mass="8492">MFHAAPQSAAHLVPKLAKGGVRRFRIELVREDAEGARRVVEAYRRLLAGEVAPAEVARGLRVEGSYGVVRGSLRVLQA</sequence>
<name>S4XTS9_SORCE</name>
<protein>
    <submittedName>
        <fullName evidence="1">Uncharacterized protein</fullName>
    </submittedName>
</protein>
<accession>S4XTS9</accession>
<dbReference type="AlphaFoldDB" id="S4XTS9"/>
<evidence type="ECO:0000313" key="2">
    <source>
        <dbReference type="Proteomes" id="UP000014803"/>
    </source>
</evidence>
<gene>
    <name evidence="1" type="ORF">SCE1572_12750</name>
</gene>
<dbReference type="eggNOG" id="COG0826">
    <property type="taxonomic scope" value="Bacteria"/>
</dbReference>
<dbReference type="PATRIC" id="fig|1254432.3.peg.2866"/>